<dbReference type="OrthoDB" id="6305173at2"/>
<accession>A3VKC8</accession>
<evidence type="ECO:0000313" key="3">
    <source>
        <dbReference type="Proteomes" id="UP000002931"/>
    </source>
</evidence>
<dbReference type="HOGENOM" id="CLU_071538_1_0_5"/>
<reference evidence="2 3" key="1">
    <citation type="journal article" date="2010" name="J. Bacteriol.">
        <title>Genome sequences of Pelagibaca bermudensis HTCC2601T and Maritimibacter alkaliphilus HTCC2654T, the type strains of two marine Roseobacter genera.</title>
        <authorList>
            <person name="Thrash J.C."/>
            <person name="Cho J.C."/>
            <person name="Ferriera S."/>
            <person name="Johnson J."/>
            <person name="Vergin K.L."/>
            <person name="Giovannoni S.J."/>
        </authorList>
    </citation>
    <scope>NUCLEOTIDE SEQUENCE [LARGE SCALE GENOMIC DNA]</scope>
    <source>
        <strain evidence="2 3">HTCC2654</strain>
    </source>
</reference>
<dbReference type="EMBL" id="AAMT01000017">
    <property type="protein sequence ID" value="EAQ11252.1"/>
    <property type="molecule type" value="Genomic_DNA"/>
</dbReference>
<proteinExistence type="predicted"/>
<sequence>MLHFRSPAVDRDLDPGLLDARGSSPLTTFSTSGLAPSAVVETIDGPKLSRDLKAGDQVITRDNGTATVRWVGESMSVYDNENENAQAAERGPVRIKAGALGTDPEAGNLVLNAGQRLLVRNPVNELYFGTDEVLADVGDLTHLDGVDYVPRSVMRFKHVLLDTHELIRANGVWMESFAPEMWSIRVGFPDQWAEITECVPRLRYENGEANYIAPRMSLNGREARLLDAI</sequence>
<name>A3VKC8_9RHOB</name>
<gene>
    <name evidence="2" type="ORF">RB2654_04466</name>
</gene>
<dbReference type="InterPro" id="IPR028992">
    <property type="entry name" value="Hedgehog/Intein_dom"/>
</dbReference>
<dbReference type="AlphaFoldDB" id="A3VKC8"/>
<evidence type="ECO:0000259" key="1">
    <source>
        <dbReference type="Pfam" id="PF13403"/>
    </source>
</evidence>
<dbReference type="SUPFAM" id="SSF51294">
    <property type="entry name" value="Hedgehog/intein (Hint) domain"/>
    <property type="match status" value="1"/>
</dbReference>
<dbReference type="Proteomes" id="UP000002931">
    <property type="component" value="Unassembled WGS sequence"/>
</dbReference>
<evidence type="ECO:0000313" key="2">
    <source>
        <dbReference type="EMBL" id="EAQ11252.1"/>
    </source>
</evidence>
<organism evidence="2 3">
    <name type="scientific">Maritimibacter alkaliphilus HTCC2654</name>
    <dbReference type="NCBI Taxonomy" id="314271"/>
    <lineage>
        <taxon>Bacteria</taxon>
        <taxon>Pseudomonadati</taxon>
        <taxon>Pseudomonadota</taxon>
        <taxon>Alphaproteobacteria</taxon>
        <taxon>Rhodobacterales</taxon>
        <taxon>Roseobacteraceae</taxon>
        <taxon>Maritimibacter</taxon>
    </lineage>
</organism>
<feature type="domain" description="Hedgehog/Intein (Hint)" evidence="1">
    <location>
        <begin position="35"/>
        <end position="179"/>
    </location>
</feature>
<comment type="caution">
    <text evidence="2">The sequence shown here is derived from an EMBL/GenBank/DDBJ whole genome shotgun (WGS) entry which is preliminary data.</text>
</comment>
<protein>
    <submittedName>
        <fullName evidence="2">Type I secretion target repeat protein</fullName>
    </submittedName>
</protein>
<dbReference type="eggNOG" id="COG2931">
    <property type="taxonomic scope" value="Bacteria"/>
</dbReference>
<dbReference type="InterPro" id="IPR036844">
    <property type="entry name" value="Hint_dom_sf"/>
</dbReference>
<dbReference type="STRING" id="314271.RB2654_04466"/>
<dbReference type="Pfam" id="PF13403">
    <property type="entry name" value="Hint_2"/>
    <property type="match status" value="1"/>
</dbReference>
<dbReference type="RefSeq" id="WP_008329028.1">
    <property type="nucleotide sequence ID" value="NZ_CH902578.1"/>
</dbReference>
<keyword evidence="3" id="KW-1185">Reference proteome</keyword>